<dbReference type="AlphaFoldDB" id="Q6MFS5"/>
<proteinExistence type="predicted"/>
<reference evidence="2" key="2">
    <citation type="submission" date="2003-12" db="EMBL/GenBank/DDBJ databases">
        <authorList>
            <person name="German Neurospora genome project"/>
        </authorList>
    </citation>
    <scope>NUCLEOTIDE SEQUENCE</scope>
</reference>
<accession>Q6MFS5</accession>
<feature type="domain" description="Heterokaryon incompatibility" evidence="1">
    <location>
        <begin position="349"/>
        <end position="532"/>
    </location>
</feature>
<organism evidence="2">
    <name type="scientific">Neurospora crassa</name>
    <dbReference type="NCBI Taxonomy" id="5141"/>
    <lineage>
        <taxon>Eukaryota</taxon>
        <taxon>Fungi</taxon>
        <taxon>Dikarya</taxon>
        <taxon>Ascomycota</taxon>
        <taxon>Pezizomycotina</taxon>
        <taxon>Sordariomycetes</taxon>
        <taxon>Sordariomycetidae</taxon>
        <taxon>Sordariales</taxon>
        <taxon>Sordariaceae</taxon>
        <taxon>Neurospora</taxon>
    </lineage>
</organism>
<dbReference type="EMBL" id="BX897674">
    <property type="protein sequence ID" value="CAE85514.1"/>
    <property type="molecule type" value="Genomic_DNA"/>
</dbReference>
<dbReference type="VEuPathDB" id="FungiDB:NCU08019"/>
<protein>
    <submittedName>
        <fullName evidence="2">Related to tol protein</fullName>
    </submittedName>
</protein>
<reference evidence="2" key="1">
    <citation type="submission" date="2003-12" db="EMBL/GenBank/DDBJ databases">
        <authorList>
            <person name="Schulte U."/>
            <person name="Aign V."/>
            <person name="Hoheisel J."/>
            <person name="Brandt P."/>
            <person name="Fartmann B."/>
            <person name="Holland R."/>
            <person name="Nyakatura G."/>
            <person name="Mewes H.W."/>
            <person name="Mannhaupt G."/>
        </authorList>
    </citation>
    <scope>NUCLEOTIDE SEQUENCE</scope>
</reference>
<dbReference type="PANTHER" id="PTHR33112:SF16">
    <property type="entry name" value="HETEROKARYON INCOMPATIBILITY DOMAIN-CONTAINING PROTEIN"/>
    <property type="match status" value="1"/>
</dbReference>
<dbReference type="Pfam" id="PF06985">
    <property type="entry name" value="HET"/>
    <property type="match status" value="1"/>
</dbReference>
<sequence>MPLSKATLGRFLRKCPCLGIRKADKVDTSFIHLEPAEWVEPIDIAPTTISTLPSATERGLTIVPREATVPNNNTTATDSASISATESELYHKCEICSKALFLDLSDVVEEDSDGQQPATQGIAGQNRWATLAPSFGKDADRFIRYCSDKTLGTAWIRNGQDLCTFWDITLIDLDEWSRKGCLLSRELYNKAINCLKPHEQSDIKSWVLGMEAWGSSVIFSFLLLQLKPRNKLEMDNRQGGPDFWSTKKNIRDLYFEPTTTTEKCLYLKMDDKSSAANAMMIPPRIEIQPSSALPKAKEWLERCINTHSNCPKPGGLVPTRLLSLSTSTEAPEPRLHLQLASESAKSVPYAALSYCWGRNQKLKLEMSSLDRFRTTGIGMEELHRTIADAVMAVLSLGLRHMWVDALCIIQDSDEDKAREIGNMGAIYAAATVTLAVSGAASVDDGFLCKRSLGNLGLWSFEIPTQTARTSLQIPVTDAGAGKREKGKFSQEANVEPKTTTALLLHKSPNGGQIRWIVQNASPLYTRAWTYQERLLSARILDVGVIQTRWWCPETPSSGPKARQDHNVDGWKHLTEVLDNVAGSQKCWEVHNQRSSASTHCNTPARSEGPRQITGLDTTEHVEIMKTWSDTVEQYTGRNISFQEDRLPALSMIAQCVQARTGYQYAAGLWMEDMLVALLWSRYESKSRRNARKDSDSASDRVVYCGPTWSWASVHDKVSCFPYEATVRCTYCKVLDLHIEPKPGGNAFGGLSSAALVLSGLMKPAFWRQDLSSSASSTVAMPVSSDPPASSEAASVEPPKGALYTTHITGTEQRLQKIHMRFDTWRPEFEVLAYLATSDNVRAEQPLAIQLDVYLVVICKYAFYDDEDSDCFFEGLVLQRNMCGDYIRLGSFAFNYKPRDLKGDDLAAFSAIEQWLTSGDEETIRLI</sequence>
<name>Q6MFS5_NEUCS</name>
<dbReference type="InterPro" id="IPR010730">
    <property type="entry name" value="HET"/>
</dbReference>
<dbReference type="PANTHER" id="PTHR33112">
    <property type="entry name" value="DOMAIN PROTEIN, PUTATIVE-RELATED"/>
    <property type="match status" value="1"/>
</dbReference>
<evidence type="ECO:0000313" key="2">
    <source>
        <dbReference type="EMBL" id="CAE85514.1"/>
    </source>
</evidence>
<evidence type="ECO:0000259" key="1">
    <source>
        <dbReference type="Pfam" id="PF06985"/>
    </source>
</evidence>